<protein>
    <submittedName>
        <fullName evidence="1">DUF669 domain-containing protein</fullName>
    </submittedName>
</protein>
<dbReference type="Proteomes" id="UP001065549">
    <property type="component" value="Unassembled WGS sequence"/>
</dbReference>
<dbReference type="Pfam" id="PF05037">
    <property type="entry name" value="DUF669"/>
    <property type="match status" value="1"/>
</dbReference>
<dbReference type="InterPro" id="IPR007731">
    <property type="entry name" value="DUF669"/>
</dbReference>
<sequence>MAVNWEKYDEQIDLKGLQKDVEEASENSGEYPEIPPGEYEVSLKSLELGKTKENPRAMVKAQFQIVDGEFKNSYIFMNQLVVEGWQIKRMNGFLKSLDTTVGIDFESYAQYAQMLLDIAEEIDGKFEYLLEYGQTKKGFPTFAIKEVFELE</sequence>
<accession>A0A9J6QR68</accession>
<keyword evidence="2" id="KW-1185">Reference proteome</keyword>
<name>A0A9J6QR68_9FIRM</name>
<evidence type="ECO:0000313" key="2">
    <source>
        <dbReference type="Proteomes" id="UP001065549"/>
    </source>
</evidence>
<proteinExistence type="predicted"/>
<organism evidence="1 2">
    <name type="scientific">Hominibacterium faecale</name>
    <dbReference type="NCBI Taxonomy" id="2839743"/>
    <lineage>
        <taxon>Bacteria</taxon>
        <taxon>Bacillati</taxon>
        <taxon>Bacillota</taxon>
        <taxon>Clostridia</taxon>
        <taxon>Peptostreptococcales</taxon>
        <taxon>Anaerovoracaceae</taxon>
        <taxon>Hominibacterium</taxon>
    </lineage>
</organism>
<dbReference type="AlphaFoldDB" id="A0A9J6QR68"/>
<reference evidence="1" key="1">
    <citation type="submission" date="2022-09" db="EMBL/GenBank/DDBJ databases">
        <title>Culturomic study of gut microbiota in children with autism spectrum disorder.</title>
        <authorList>
            <person name="Efimov B.A."/>
            <person name="Chaplin A.V."/>
            <person name="Sokolova S.R."/>
            <person name="Pikina A.P."/>
            <person name="Korzhanova M."/>
            <person name="Belova V."/>
            <person name="Korostin D."/>
        </authorList>
    </citation>
    <scope>NUCLEOTIDE SEQUENCE</scope>
    <source>
        <strain evidence="1">ASD5510</strain>
    </source>
</reference>
<dbReference type="EMBL" id="JAOSHN010000006">
    <property type="protein sequence ID" value="MCU7379737.1"/>
    <property type="molecule type" value="Genomic_DNA"/>
</dbReference>
<gene>
    <name evidence="1" type="ORF">OBO34_15430</name>
</gene>
<evidence type="ECO:0000313" key="1">
    <source>
        <dbReference type="EMBL" id="MCU7379737.1"/>
    </source>
</evidence>
<dbReference type="RefSeq" id="WP_269478638.1">
    <property type="nucleotide sequence ID" value="NZ_JAOSHN010000006.1"/>
</dbReference>
<comment type="caution">
    <text evidence="1">The sequence shown here is derived from an EMBL/GenBank/DDBJ whole genome shotgun (WGS) entry which is preliminary data.</text>
</comment>